<accession>A0A4P9YE21</accession>
<dbReference type="Gene3D" id="3.40.50.720">
    <property type="entry name" value="NAD(P)-binding Rossmann-like Domain"/>
    <property type="match status" value="1"/>
</dbReference>
<sequence>VAVVVGGTSGIGQGIAIKLASLNAKVIIAGRNAEALEPMNDKIGEFYPKAPKIEFKKVDLLEFADINRFTSDLNNSLPKIDYLILTAGVMRMGGRKDTSSGLDDKMTVHYYSKVAVIKNLIPLLQRSFGAGNQPKVLSVFAAGLGRMVDKNDLDLKHCYSLKNAADACSLYNDLMVQELVKEYENVSFIHARPGVIDTPLILKGMPWYIKPTYYLLKPFMRSPDNCASFMVHGMLNAKFPGWQLLNEHGEQIEKCKDHTDENSSLVWNHTCQILGEK</sequence>
<evidence type="ECO:0000256" key="1">
    <source>
        <dbReference type="ARBA" id="ARBA00023002"/>
    </source>
</evidence>
<dbReference type="InterPro" id="IPR002347">
    <property type="entry name" value="SDR_fam"/>
</dbReference>
<dbReference type="PRINTS" id="PR00081">
    <property type="entry name" value="GDHRDH"/>
</dbReference>
<evidence type="ECO:0000313" key="2">
    <source>
        <dbReference type="EMBL" id="RKP17637.1"/>
    </source>
</evidence>
<feature type="non-terminal residue" evidence="2">
    <location>
        <position position="1"/>
    </location>
</feature>
<dbReference type="PANTHER" id="PTHR47534:SF3">
    <property type="entry name" value="ALCOHOL DEHYDROGENASE-LIKE C-TERMINAL DOMAIN-CONTAINING PROTEIN"/>
    <property type="match status" value="1"/>
</dbReference>
<name>A0A4P9YE21_ROZAC</name>
<reference evidence="3" key="1">
    <citation type="journal article" date="2018" name="Nat. Microbiol.">
        <title>Leveraging single-cell genomics to expand the fungal tree of life.</title>
        <authorList>
            <person name="Ahrendt S.R."/>
            <person name="Quandt C.A."/>
            <person name="Ciobanu D."/>
            <person name="Clum A."/>
            <person name="Salamov A."/>
            <person name="Andreopoulos B."/>
            <person name="Cheng J.F."/>
            <person name="Woyke T."/>
            <person name="Pelin A."/>
            <person name="Henrissat B."/>
            <person name="Reynolds N.K."/>
            <person name="Benny G.L."/>
            <person name="Smith M.E."/>
            <person name="James T.Y."/>
            <person name="Grigoriev I.V."/>
        </authorList>
    </citation>
    <scope>NUCLEOTIDE SEQUENCE [LARGE SCALE GENOMIC DNA]</scope>
    <source>
        <strain evidence="3">CSF55</strain>
    </source>
</reference>
<dbReference type="InterPro" id="IPR052228">
    <property type="entry name" value="Sec_Metab_Biosynth_Oxidored"/>
</dbReference>
<dbReference type="Proteomes" id="UP000281549">
    <property type="component" value="Unassembled WGS sequence"/>
</dbReference>
<gene>
    <name evidence="2" type="ORF">ROZALSC1DRAFT_7394</name>
</gene>
<organism evidence="2 3">
    <name type="scientific">Rozella allomycis (strain CSF55)</name>
    <dbReference type="NCBI Taxonomy" id="988480"/>
    <lineage>
        <taxon>Eukaryota</taxon>
        <taxon>Fungi</taxon>
        <taxon>Fungi incertae sedis</taxon>
        <taxon>Cryptomycota</taxon>
        <taxon>Cryptomycota incertae sedis</taxon>
        <taxon>Rozella</taxon>
    </lineage>
</organism>
<dbReference type="SUPFAM" id="SSF51735">
    <property type="entry name" value="NAD(P)-binding Rossmann-fold domains"/>
    <property type="match status" value="1"/>
</dbReference>
<keyword evidence="1" id="KW-0560">Oxidoreductase</keyword>
<dbReference type="PANTHER" id="PTHR47534">
    <property type="entry name" value="YALI0E05731P"/>
    <property type="match status" value="1"/>
</dbReference>
<dbReference type="EMBL" id="ML005739">
    <property type="protein sequence ID" value="RKP17637.1"/>
    <property type="molecule type" value="Genomic_DNA"/>
</dbReference>
<evidence type="ECO:0000313" key="3">
    <source>
        <dbReference type="Proteomes" id="UP000281549"/>
    </source>
</evidence>
<dbReference type="AlphaFoldDB" id="A0A4P9YE21"/>
<proteinExistence type="predicted"/>
<dbReference type="Pfam" id="PF00106">
    <property type="entry name" value="adh_short"/>
    <property type="match status" value="1"/>
</dbReference>
<dbReference type="GO" id="GO:0016491">
    <property type="term" value="F:oxidoreductase activity"/>
    <property type="evidence" value="ECO:0007669"/>
    <property type="project" value="UniProtKB-KW"/>
</dbReference>
<feature type="non-terminal residue" evidence="2">
    <location>
        <position position="277"/>
    </location>
</feature>
<protein>
    <submittedName>
        <fullName evidence="2">FabG domain-containing protein</fullName>
    </submittedName>
</protein>
<dbReference type="InterPro" id="IPR036291">
    <property type="entry name" value="NAD(P)-bd_dom_sf"/>
</dbReference>